<dbReference type="Proteomes" id="UP001066276">
    <property type="component" value="Chromosome 8"/>
</dbReference>
<keyword evidence="3" id="KW-1185">Reference proteome</keyword>
<protein>
    <submittedName>
        <fullName evidence="2">Uncharacterized protein</fullName>
    </submittedName>
</protein>
<sequence>MPWVRQSPWCSLAGGRMEGPEVSPHMAHHEQEAPMSSSQDAKLDKILEAIAATRQDLRNRVDALVVEVGLLQEDPPE</sequence>
<accession>A0AAV7NHG0</accession>
<reference evidence="2" key="1">
    <citation type="journal article" date="2022" name="bioRxiv">
        <title>Sequencing and chromosome-scale assembly of the giantPleurodeles waltlgenome.</title>
        <authorList>
            <person name="Brown T."/>
            <person name="Elewa A."/>
            <person name="Iarovenko S."/>
            <person name="Subramanian E."/>
            <person name="Araus A.J."/>
            <person name="Petzold A."/>
            <person name="Susuki M."/>
            <person name="Suzuki K.-i.T."/>
            <person name="Hayashi T."/>
            <person name="Toyoda A."/>
            <person name="Oliveira C."/>
            <person name="Osipova E."/>
            <person name="Leigh N.D."/>
            <person name="Simon A."/>
            <person name="Yun M.H."/>
        </authorList>
    </citation>
    <scope>NUCLEOTIDE SEQUENCE</scope>
    <source>
        <strain evidence="2">20211129_DDA</strain>
        <tissue evidence="2">Liver</tissue>
    </source>
</reference>
<evidence type="ECO:0000313" key="3">
    <source>
        <dbReference type="Proteomes" id="UP001066276"/>
    </source>
</evidence>
<evidence type="ECO:0000256" key="1">
    <source>
        <dbReference type="SAM" id="MobiDB-lite"/>
    </source>
</evidence>
<organism evidence="2 3">
    <name type="scientific">Pleurodeles waltl</name>
    <name type="common">Iberian ribbed newt</name>
    <dbReference type="NCBI Taxonomy" id="8319"/>
    <lineage>
        <taxon>Eukaryota</taxon>
        <taxon>Metazoa</taxon>
        <taxon>Chordata</taxon>
        <taxon>Craniata</taxon>
        <taxon>Vertebrata</taxon>
        <taxon>Euteleostomi</taxon>
        <taxon>Amphibia</taxon>
        <taxon>Batrachia</taxon>
        <taxon>Caudata</taxon>
        <taxon>Salamandroidea</taxon>
        <taxon>Salamandridae</taxon>
        <taxon>Pleurodelinae</taxon>
        <taxon>Pleurodeles</taxon>
    </lineage>
</organism>
<evidence type="ECO:0000313" key="2">
    <source>
        <dbReference type="EMBL" id="KAJ1115500.1"/>
    </source>
</evidence>
<feature type="region of interest" description="Disordered" evidence="1">
    <location>
        <begin position="12"/>
        <end position="40"/>
    </location>
</feature>
<gene>
    <name evidence="2" type="ORF">NDU88_003724</name>
</gene>
<comment type="caution">
    <text evidence="2">The sequence shown here is derived from an EMBL/GenBank/DDBJ whole genome shotgun (WGS) entry which is preliminary data.</text>
</comment>
<dbReference type="EMBL" id="JANPWB010000012">
    <property type="protein sequence ID" value="KAJ1115500.1"/>
    <property type="molecule type" value="Genomic_DNA"/>
</dbReference>
<dbReference type="AlphaFoldDB" id="A0AAV7NHG0"/>
<proteinExistence type="predicted"/>
<name>A0AAV7NHG0_PLEWA</name>